<dbReference type="AlphaFoldDB" id="E6U7R8"/>
<dbReference type="EMBL" id="CP002400">
    <property type="protein sequence ID" value="ADU28191.1"/>
    <property type="molecule type" value="Genomic_DNA"/>
</dbReference>
<feature type="domain" description="HotDog ACOT-type" evidence="5">
    <location>
        <begin position="22"/>
        <end position="134"/>
    </location>
</feature>
<dbReference type="PROSITE" id="PS51770">
    <property type="entry name" value="HOTDOG_ACOT"/>
    <property type="match status" value="1"/>
</dbReference>
<sequence length="167" mass="18729">MENTAVTSGTQEKAALAGRTPSESMAIMTELILPAQANLLGNLQGGQLMHYMDIAGALTCRRHSGHEVATVTVDRIEFRYPIHVGEVVTVTSKLVWVGRTSMKVRIVVGTEDFKTHQSKLTNTAYFTFVALDETDRPVMVPPLLPQTEQEKKDFEHEQEKYEARKRK</sequence>
<dbReference type="eggNOG" id="COG1607">
    <property type="taxonomic scope" value="Bacteria"/>
</dbReference>
<dbReference type="PANTHER" id="PTHR11049">
    <property type="entry name" value="ACYL COENZYME A THIOESTER HYDROLASE"/>
    <property type="match status" value="1"/>
</dbReference>
<evidence type="ECO:0000256" key="4">
    <source>
        <dbReference type="SAM" id="MobiDB-lite"/>
    </source>
</evidence>
<dbReference type="GO" id="GO:0052816">
    <property type="term" value="F:long-chain fatty acyl-CoA hydrolase activity"/>
    <property type="evidence" value="ECO:0007669"/>
    <property type="project" value="TreeGrafter"/>
</dbReference>
<dbReference type="KEGG" id="eha:Ethha_2698"/>
<dbReference type="RefSeq" id="WP_013486534.1">
    <property type="nucleotide sequence ID" value="NC_014828.1"/>
</dbReference>
<dbReference type="InterPro" id="IPR006683">
    <property type="entry name" value="Thioestr_dom"/>
</dbReference>
<dbReference type="CDD" id="cd03442">
    <property type="entry name" value="BFIT_BACH"/>
    <property type="match status" value="1"/>
</dbReference>
<dbReference type="PANTHER" id="PTHR11049:SF24">
    <property type="entry name" value="CYTOSOLIC ACYL COENZYME A THIOESTER HYDROLASE"/>
    <property type="match status" value="1"/>
</dbReference>
<evidence type="ECO:0000256" key="1">
    <source>
        <dbReference type="ARBA" id="ARBA00010458"/>
    </source>
</evidence>
<feature type="region of interest" description="Disordered" evidence="4">
    <location>
        <begin position="143"/>
        <end position="167"/>
    </location>
</feature>
<dbReference type="InterPro" id="IPR040170">
    <property type="entry name" value="Cytosol_ACT"/>
</dbReference>
<proteinExistence type="inferred from homology"/>
<dbReference type="Pfam" id="PF03061">
    <property type="entry name" value="4HBT"/>
    <property type="match status" value="1"/>
</dbReference>
<name>E6U7R8_ETHHY</name>
<evidence type="ECO:0000313" key="7">
    <source>
        <dbReference type="Proteomes" id="UP000001551"/>
    </source>
</evidence>
<organism evidence="6 7">
    <name type="scientific">Ethanoligenens harbinense (strain DSM 18485 / JCM 12961 / CGMCC 1.5033 / YUAN-3)</name>
    <dbReference type="NCBI Taxonomy" id="663278"/>
    <lineage>
        <taxon>Bacteria</taxon>
        <taxon>Bacillati</taxon>
        <taxon>Bacillota</taxon>
        <taxon>Clostridia</taxon>
        <taxon>Eubacteriales</taxon>
        <taxon>Oscillospiraceae</taxon>
        <taxon>Ethanoligenens</taxon>
    </lineage>
</organism>
<evidence type="ECO:0000256" key="2">
    <source>
        <dbReference type="ARBA" id="ARBA00022801"/>
    </source>
</evidence>
<gene>
    <name evidence="6" type="ordered locus">Ethha_2698</name>
</gene>
<evidence type="ECO:0000256" key="3">
    <source>
        <dbReference type="PROSITE-ProRule" id="PRU01106"/>
    </source>
</evidence>
<dbReference type="Gene3D" id="3.10.129.10">
    <property type="entry name" value="Hotdog Thioesterase"/>
    <property type="match status" value="1"/>
</dbReference>
<accession>E6U7R8</accession>
<dbReference type="GO" id="GO:0009062">
    <property type="term" value="P:fatty acid catabolic process"/>
    <property type="evidence" value="ECO:0007669"/>
    <property type="project" value="TreeGrafter"/>
</dbReference>
<dbReference type="HOGENOM" id="CLU_050164_3_2_9"/>
<dbReference type="SUPFAM" id="SSF54637">
    <property type="entry name" value="Thioesterase/thiol ester dehydrase-isomerase"/>
    <property type="match status" value="1"/>
</dbReference>
<protein>
    <submittedName>
        <fullName evidence="6">Thioesterase superfamily protein</fullName>
    </submittedName>
</protein>
<keyword evidence="2 3" id="KW-0378">Hydrolase</keyword>
<dbReference type="InterPro" id="IPR033120">
    <property type="entry name" value="HOTDOG_ACOT"/>
</dbReference>
<dbReference type="GO" id="GO:0005829">
    <property type="term" value="C:cytosol"/>
    <property type="evidence" value="ECO:0007669"/>
    <property type="project" value="TreeGrafter"/>
</dbReference>
<reference evidence="6 7" key="1">
    <citation type="submission" date="2010-12" db="EMBL/GenBank/DDBJ databases">
        <title>Complete sequence of Ethanoligenens harbinense YUAN-3.</title>
        <authorList>
            <person name="Lucas S."/>
            <person name="Copeland A."/>
            <person name="Lapidus A."/>
            <person name="Cheng J.-F."/>
            <person name="Bruce D."/>
            <person name="Goodwin L."/>
            <person name="Pitluck S."/>
            <person name="Chertkov O."/>
            <person name="Misra M."/>
            <person name="Detter J.C."/>
            <person name="Han C."/>
            <person name="Tapia R."/>
            <person name="Land M."/>
            <person name="Hauser L."/>
            <person name="Jeffries C."/>
            <person name="Kyrpides N."/>
            <person name="Ivanova N."/>
            <person name="Mikhailova N."/>
            <person name="Wang A."/>
            <person name="Mouttaki H."/>
            <person name="He Z."/>
            <person name="Zhou J."/>
            <person name="Hemme C.L."/>
            <person name="Woyke T."/>
        </authorList>
    </citation>
    <scope>NUCLEOTIDE SEQUENCE [LARGE SCALE GENOMIC DNA]</scope>
    <source>
        <strain evidence="7">DSM 18485 / JCM 12961 / CGMCC 1.5033 / YUAN-3</strain>
    </source>
</reference>
<dbReference type="Proteomes" id="UP000001551">
    <property type="component" value="Chromosome"/>
</dbReference>
<feature type="compositionally biased region" description="Basic and acidic residues" evidence="4">
    <location>
        <begin position="148"/>
        <end position="167"/>
    </location>
</feature>
<evidence type="ECO:0000259" key="5">
    <source>
        <dbReference type="PROSITE" id="PS51770"/>
    </source>
</evidence>
<dbReference type="GO" id="GO:0006637">
    <property type="term" value="P:acyl-CoA metabolic process"/>
    <property type="evidence" value="ECO:0007669"/>
    <property type="project" value="TreeGrafter"/>
</dbReference>
<keyword evidence="7" id="KW-1185">Reference proteome</keyword>
<dbReference type="InterPro" id="IPR029069">
    <property type="entry name" value="HotDog_dom_sf"/>
</dbReference>
<evidence type="ECO:0000313" key="6">
    <source>
        <dbReference type="EMBL" id="ADU28191.1"/>
    </source>
</evidence>
<comment type="similarity">
    <text evidence="1">Belongs to the acyl coenzyme A hydrolase family.</text>
</comment>